<keyword evidence="2" id="KW-1003">Cell membrane</keyword>
<feature type="transmembrane region" description="Helical" evidence="6">
    <location>
        <begin position="96"/>
        <end position="116"/>
    </location>
</feature>
<evidence type="ECO:0000256" key="4">
    <source>
        <dbReference type="ARBA" id="ARBA00022989"/>
    </source>
</evidence>
<dbReference type="InterPro" id="IPR051791">
    <property type="entry name" value="Pra-immunoreactive"/>
</dbReference>
<sequence>MEVHNPVGFWNRLGARIIDGILMGVVTGIISAILFGEFANDDYNPLDGIGLLYSILLPLFWYGYTVGKRATGVRIVKKNGENVGIGNLLMRELVSIFVYAITLGIGLIVSAFMVGLRHDKRAIHDFIGGTYVTYDPPEQSEQTEF</sequence>
<feature type="transmembrane region" description="Helical" evidence="6">
    <location>
        <begin position="46"/>
        <end position="64"/>
    </location>
</feature>
<name>A0ABQ1NHV3_9BACI</name>
<keyword evidence="4 6" id="KW-1133">Transmembrane helix</keyword>
<dbReference type="RefSeq" id="WP_062445046.1">
    <property type="nucleotide sequence ID" value="NZ_BMCJ01000001.1"/>
</dbReference>
<evidence type="ECO:0000256" key="3">
    <source>
        <dbReference type="ARBA" id="ARBA00022692"/>
    </source>
</evidence>
<evidence type="ECO:0000313" key="9">
    <source>
        <dbReference type="Proteomes" id="UP000619534"/>
    </source>
</evidence>
<keyword evidence="5 6" id="KW-0472">Membrane</keyword>
<feature type="transmembrane region" description="Helical" evidence="6">
    <location>
        <begin position="20"/>
        <end position="39"/>
    </location>
</feature>
<dbReference type="InterPro" id="IPR010432">
    <property type="entry name" value="RDD"/>
</dbReference>
<comment type="caution">
    <text evidence="8">The sequence shown here is derived from an EMBL/GenBank/DDBJ whole genome shotgun (WGS) entry which is preliminary data.</text>
</comment>
<proteinExistence type="predicted"/>
<evidence type="ECO:0000259" key="7">
    <source>
        <dbReference type="Pfam" id="PF06271"/>
    </source>
</evidence>
<comment type="subcellular location">
    <subcellularLocation>
        <location evidence="1">Cell membrane</location>
        <topology evidence="1">Multi-pass membrane protein</topology>
    </subcellularLocation>
</comment>
<reference evidence="9" key="1">
    <citation type="journal article" date="2019" name="Int. J. Syst. Evol. Microbiol.">
        <title>The Global Catalogue of Microorganisms (GCM) 10K type strain sequencing project: providing services to taxonomists for standard genome sequencing and annotation.</title>
        <authorList>
            <consortium name="The Broad Institute Genomics Platform"/>
            <consortium name="The Broad Institute Genome Sequencing Center for Infectious Disease"/>
            <person name="Wu L."/>
            <person name="Ma J."/>
        </authorList>
    </citation>
    <scope>NUCLEOTIDE SEQUENCE [LARGE SCALE GENOMIC DNA]</scope>
    <source>
        <strain evidence="9">CCM 7282</strain>
    </source>
</reference>
<protein>
    <recommendedName>
        <fullName evidence="7">RDD domain-containing protein</fullName>
    </recommendedName>
</protein>
<evidence type="ECO:0000256" key="2">
    <source>
        <dbReference type="ARBA" id="ARBA00022475"/>
    </source>
</evidence>
<keyword evidence="3 6" id="KW-0812">Transmembrane</keyword>
<organism evidence="8 9">
    <name type="scientific">Thalassobacillus devorans</name>
    <dbReference type="NCBI Taxonomy" id="279813"/>
    <lineage>
        <taxon>Bacteria</taxon>
        <taxon>Bacillati</taxon>
        <taxon>Bacillota</taxon>
        <taxon>Bacilli</taxon>
        <taxon>Bacillales</taxon>
        <taxon>Bacillaceae</taxon>
        <taxon>Thalassobacillus</taxon>
    </lineage>
</organism>
<accession>A0ABQ1NHV3</accession>
<dbReference type="Proteomes" id="UP000619534">
    <property type="component" value="Unassembled WGS sequence"/>
</dbReference>
<dbReference type="PANTHER" id="PTHR36115">
    <property type="entry name" value="PROLINE-RICH ANTIGEN HOMOLOG-RELATED"/>
    <property type="match status" value="1"/>
</dbReference>
<gene>
    <name evidence="8" type="primary">yckC</name>
    <name evidence="8" type="ORF">GCM10007216_05100</name>
</gene>
<evidence type="ECO:0000256" key="1">
    <source>
        <dbReference type="ARBA" id="ARBA00004651"/>
    </source>
</evidence>
<feature type="domain" description="RDD" evidence="7">
    <location>
        <begin position="7"/>
        <end position="128"/>
    </location>
</feature>
<dbReference type="PANTHER" id="PTHR36115:SF9">
    <property type="entry name" value="LMO1584 PROTEIN"/>
    <property type="match status" value="1"/>
</dbReference>
<evidence type="ECO:0000256" key="6">
    <source>
        <dbReference type="SAM" id="Phobius"/>
    </source>
</evidence>
<evidence type="ECO:0000313" key="8">
    <source>
        <dbReference type="EMBL" id="GGC77541.1"/>
    </source>
</evidence>
<dbReference type="EMBL" id="BMCJ01000001">
    <property type="protein sequence ID" value="GGC77541.1"/>
    <property type="molecule type" value="Genomic_DNA"/>
</dbReference>
<keyword evidence="9" id="KW-1185">Reference proteome</keyword>
<dbReference type="Pfam" id="PF06271">
    <property type="entry name" value="RDD"/>
    <property type="match status" value="1"/>
</dbReference>
<evidence type="ECO:0000256" key="5">
    <source>
        <dbReference type="ARBA" id="ARBA00023136"/>
    </source>
</evidence>